<dbReference type="Proteomes" id="UP000673394">
    <property type="component" value="Unassembled WGS sequence"/>
</dbReference>
<comment type="caution">
    <text evidence="3">The sequence shown here is derived from an EMBL/GenBank/DDBJ whole genome shotgun (WGS) entry which is preliminary data.</text>
</comment>
<proteinExistence type="predicted"/>
<keyword evidence="2" id="KW-0812">Transmembrane</keyword>
<protein>
    <submittedName>
        <fullName evidence="3">Uncharacterized protein</fullName>
    </submittedName>
</protein>
<keyword evidence="4" id="KW-1185">Reference proteome</keyword>
<gene>
    <name evidence="3" type="ORF">I8J30_17100</name>
</gene>
<dbReference type="EMBL" id="JAGKSP010000006">
    <property type="protein sequence ID" value="MBP3964436.1"/>
    <property type="molecule type" value="Genomic_DNA"/>
</dbReference>
<organism evidence="3 4">
    <name type="scientific">Paenibacillus lignilyticus</name>
    <dbReference type="NCBI Taxonomy" id="1172615"/>
    <lineage>
        <taxon>Bacteria</taxon>
        <taxon>Bacillati</taxon>
        <taxon>Bacillota</taxon>
        <taxon>Bacilli</taxon>
        <taxon>Bacillales</taxon>
        <taxon>Paenibacillaceae</taxon>
        <taxon>Paenibacillus</taxon>
    </lineage>
</organism>
<sequence>MSRVQKFGSRKSSSAIAAKKQAEQAASEVAAGSEVPFPSRRKTHPSNKQQMAGLFYKILIFLFVLLLVGLLLWGKQFD</sequence>
<feature type="region of interest" description="Disordered" evidence="1">
    <location>
        <begin position="27"/>
        <end position="47"/>
    </location>
</feature>
<feature type="transmembrane region" description="Helical" evidence="2">
    <location>
        <begin position="54"/>
        <end position="73"/>
    </location>
</feature>
<evidence type="ECO:0000313" key="3">
    <source>
        <dbReference type="EMBL" id="MBP3964436.1"/>
    </source>
</evidence>
<accession>A0ABS5CF04</accession>
<keyword evidence="2" id="KW-1133">Transmembrane helix</keyword>
<reference evidence="3 4" key="1">
    <citation type="submission" date="2021-04" db="EMBL/GenBank/DDBJ databases">
        <title>Paenibacillus sp. DLE-14 whole genome sequence.</title>
        <authorList>
            <person name="Ham Y.J."/>
        </authorList>
    </citation>
    <scope>NUCLEOTIDE SEQUENCE [LARGE SCALE GENOMIC DNA]</scope>
    <source>
        <strain evidence="3 4">DLE-14</strain>
    </source>
</reference>
<evidence type="ECO:0000256" key="2">
    <source>
        <dbReference type="SAM" id="Phobius"/>
    </source>
</evidence>
<evidence type="ECO:0000313" key="4">
    <source>
        <dbReference type="Proteomes" id="UP000673394"/>
    </source>
</evidence>
<keyword evidence="2" id="KW-0472">Membrane</keyword>
<feature type="region of interest" description="Disordered" evidence="1">
    <location>
        <begin position="1"/>
        <end position="20"/>
    </location>
</feature>
<feature type="compositionally biased region" description="Low complexity" evidence="1">
    <location>
        <begin position="10"/>
        <end position="20"/>
    </location>
</feature>
<evidence type="ECO:0000256" key="1">
    <source>
        <dbReference type="SAM" id="MobiDB-lite"/>
    </source>
</evidence>
<name>A0ABS5CF04_9BACL</name>
<dbReference type="RefSeq" id="WP_210659748.1">
    <property type="nucleotide sequence ID" value="NZ_JAGKSP010000006.1"/>
</dbReference>